<proteinExistence type="predicted"/>
<feature type="region of interest" description="Disordered" evidence="1">
    <location>
        <begin position="15"/>
        <end position="131"/>
    </location>
</feature>
<protein>
    <submittedName>
        <fullName evidence="2">Uncharacterized protein</fullName>
    </submittedName>
</protein>
<dbReference type="AlphaFoldDB" id="A0AAD7FUG1"/>
<reference evidence="2" key="1">
    <citation type="submission" date="2023-03" db="EMBL/GenBank/DDBJ databases">
        <title>Massive genome expansion in bonnet fungi (Mycena s.s.) driven by repeated elements and novel gene families across ecological guilds.</title>
        <authorList>
            <consortium name="Lawrence Berkeley National Laboratory"/>
            <person name="Harder C.B."/>
            <person name="Miyauchi S."/>
            <person name="Viragh M."/>
            <person name="Kuo A."/>
            <person name="Thoen E."/>
            <person name="Andreopoulos B."/>
            <person name="Lu D."/>
            <person name="Skrede I."/>
            <person name="Drula E."/>
            <person name="Henrissat B."/>
            <person name="Morin E."/>
            <person name="Kohler A."/>
            <person name="Barry K."/>
            <person name="LaButti K."/>
            <person name="Morin E."/>
            <person name="Salamov A."/>
            <person name="Lipzen A."/>
            <person name="Mereny Z."/>
            <person name="Hegedus B."/>
            <person name="Baldrian P."/>
            <person name="Stursova M."/>
            <person name="Weitz H."/>
            <person name="Taylor A."/>
            <person name="Grigoriev I.V."/>
            <person name="Nagy L.G."/>
            <person name="Martin F."/>
            <person name="Kauserud H."/>
        </authorList>
    </citation>
    <scope>NUCLEOTIDE SEQUENCE</scope>
    <source>
        <strain evidence="2">9284</strain>
    </source>
</reference>
<feature type="compositionally biased region" description="Pro residues" evidence="1">
    <location>
        <begin position="238"/>
        <end position="250"/>
    </location>
</feature>
<feature type="compositionally biased region" description="Pro residues" evidence="1">
    <location>
        <begin position="120"/>
        <end position="131"/>
    </location>
</feature>
<feature type="region of interest" description="Disordered" evidence="1">
    <location>
        <begin position="152"/>
        <end position="175"/>
    </location>
</feature>
<feature type="region of interest" description="Disordered" evidence="1">
    <location>
        <begin position="217"/>
        <end position="263"/>
    </location>
</feature>
<evidence type="ECO:0000256" key="1">
    <source>
        <dbReference type="SAM" id="MobiDB-lite"/>
    </source>
</evidence>
<sequence length="294" mass="32525">MVLGEIPITSYFPLLPKKRKRAKASTSFVPTKKQRPNEKQKDRSLATPRTPPSNPIDLTEDSPDKSSCSTARASTGAAESSRRKTPSLPIDLTADSPVAKRKARFLSPRNNGSEIVDDIPPSPTRSSPPPTAYQFDDFVPSSQTQYLLPIESDAETDFIPSSQSQYFPPERDDDGFVVPQWLLPKEVAKGSPEEEFVPTSQSQFELELQPRIRPEIEMAEIFEQPPLDASDSEDDAPVMPPKPPPAPVRSPSPSQDAFSLSGSSLPDALKVFSDCFPESFPQSLKWKEREDTPE</sequence>
<accession>A0AAD7FUG1</accession>
<keyword evidence="3" id="KW-1185">Reference proteome</keyword>
<name>A0AAD7FUG1_9AGAR</name>
<comment type="caution">
    <text evidence="2">The sequence shown here is derived from an EMBL/GenBank/DDBJ whole genome shotgun (WGS) entry which is preliminary data.</text>
</comment>
<feature type="compositionally biased region" description="Basic and acidic residues" evidence="1">
    <location>
        <begin position="35"/>
        <end position="44"/>
    </location>
</feature>
<evidence type="ECO:0000313" key="3">
    <source>
        <dbReference type="Proteomes" id="UP001221142"/>
    </source>
</evidence>
<gene>
    <name evidence="2" type="ORF">FB45DRAFT_903280</name>
</gene>
<dbReference type="EMBL" id="JARKIF010000005">
    <property type="protein sequence ID" value="KAJ7638580.1"/>
    <property type="molecule type" value="Genomic_DNA"/>
</dbReference>
<evidence type="ECO:0000313" key="2">
    <source>
        <dbReference type="EMBL" id="KAJ7638580.1"/>
    </source>
</evidence>
<organism evidence="2 3">
    <name type="scientific">Roridomyces roridus</name>
    <dbReference type="NCBI Taxonomy" id="1738132"/>
    <lineage>
        <taxon>Eukaryota</taxon>
        <taxon>Fungi</taxon>
        <taxon>Dikarya</taxon>
        <taxon>Basidiomycota</taxon>
        <taxon>Agaricomycotina</taxon>
        <taxon>Agaricomycetes</taxon>
        <taxon>Agaricomycetidae</taxon>
        <taxon>Agaricales</taxon>
        <taxon>Marasmiineae</taxon>
        <taxon>Mycenaceae</taxon>
        <taxon>Roridomyces</taxon>
    </lineage>
</organism>
<dbReference type="Proteomes" id="UP001221142">
    <property type="component" value="Unassembled WGS sequence"/>
</dbReference>